<reference evidence="2 3" key="1">
    <citation type="journal article" date="2021" name="Elife">
        <title>Chloroplast acquisition without the gene transfer in kleptoplastic sea slugs, Plakobranchus ocellatus.</title>
        <authorList>
            <person name="Maeda T."/>
            <person name="Takahashi S."/>
            <person name="Yoshida T."/>
            <person name="Shimamura S."/>
            <person name="Takaki Y."/>
            <person name="Nagai Y."/>
            <person name="Toyoda A."/>
            <person name="Suzuki Y."/>
            <person name="Arimoto A."/>
            <person name="Ishii H."/>
            <person name="Satoh N."/>
            <person name="Nishiyama T."/>
            <person name="Hasebe M."/>
            <person name="Maruyama T."/>
            <person name="Minagawa J."/>
            <person name="Obokata J."/>
            <person name="Shigenobu S."/>
        </authorList>
    </citation>
    <scope>NUCLEOTIDE SEQUENCE [LARGE SCALE GENOMIC DNA]</scope>
</reference>
<proteinExistence type="predicted"/>
<dbReference type="EMBL" id="BLXT01008196">
    <property type="protein sequence ID" value="GFO46564.1"/>
    <property type="molecule type" value="Genomic_DNA"/>
</dbReference>
<dbReference type="InterPro" id="IPR038765">
    <property type="entry name" value="Papain-like_cys_pep_sf"/>
</dbReference>
<sequence>MSARIPPGMPEVPEEYASKLRPWEQFLQLSHTPLAKRVEEANAATSKFARDPSGVRKAALRWVDRRHRGNPVVVMGETTLEFGIYQGQFRWALENATGWVVALVVSEVAETPQTSNIGINKGLLMQCASHFPKVREEVDFRKALNASVVKVKDTENVGFTFVRFGQFRSLSLRDLLLSKAKDHKSYYSFLLKKAVDPTSTMGQLQSYLKAARLLKAATRLTPASSAERLLSLKEMVPADEDESALVQLTQEVEAEEVVAADTTTKRPTSGELQTKSFTESASVTLRKDWRMSLPAEDHLWVSKAIFQDSGRLKEQQQMWYHPPQTAAVYSLPPASFFFNPQESCSSLTHQASSEFKDPGRQCIFNSIASFIFNEGKNVQTCLPKDLDQLLKHGDWLRVNYGRRVECPLISEIPNTVWLNERQYEIKIGSSEYSSFESADFPFDVHRLEHLLKKYMYFIITIGNSNPAYSCAIIDGDNEFYYVFDPHSRNEKGLADPCGRATLTTHHKDQLENFFKNLAKSLSGSVFEITSVALAPIPYASIPEETSAPSDATDILTCYESDSSSSDDIPLSRYTFLSEQISAKRKPRASKRKPIETLTDILNADEVEENTYGHISDSSEDEEYLPEEERRKRYAKEEKVCYNKMVKSDSYGSIKTMLSEIVDNVVNRISIAAEDPSHSSTAASSCHDGDGASTDVLLIGSPIQSNRGRKRRRENAWKCNIPKQDVMLVNTVSLKKENMPGKEK</sequence>
<gene>
    <name evidence="2" type="ORF">PoB_007306900</name>
</gene>
<accession>A0AAV4DQU3</accession>
<evidence type="ECO:0000313" key="2">
    <source>
        <dbReference type="EMBL" id="GFO46564.1"/>
    </source>
</evidence>
<keyword evidence="3" id="KW-1185">Reference proteome</keyword>
<evidence type="ECO:0000259" key="1">
    <source>
        <dbReference type="Pfam" id="PF20499"/>
    </source>
</evidence>
<name>A0AAV4DQU3_9GAST</name>
<protein>
    <recommendedName>
        <fullName evidence="1">DUF6729 domain-containing protein</fullName>
    </recommendedName>
</protein>
<dbReference type="Pfam" id="PF20499">
    <property type="entry name" value="DUF6729"/>
    <property type="match status" value="1"/>
</dbReference>
<dbReference type="SUPFAM" id="SSF54001">
    <property type="entry name" value="Cysteine proteinases"/>
    <property type="match status" value="1"/>
</dbReference>
<evidence type="ECO:0000313" key="3">
    <source>
        <dbReference type="Proteomes" id="UP000735302"/>
    </source>
</evidence>
<dbReference type="AlphaFoldDB" id="A0AAV4DQU3"/>
<dbReference type="Gene3D" id="3.90.70.120">
    <property type="match status" value="1"/>
</dbReference>
<dbReference type="Proteomes" id="UP000735302">
    <property type="component" value="Unassembled WGS sequence"/>
</dbReference>
<dbReference type="InterPro" id="IPR046616">
    <property type="entry name" value="DUF6729"/>
</dbReference>
<organism evidence="2 3">
    <name type="scientific">Plakobranchus ocellatus</name>
    <dbReference type="NCBI Taxonomy" id="259542"/>
    <lineage>
        <taxon>Eukaryota</taxon>
        <taxon>Metazoa</taxon>
        <taxon>Spiralia</taxon>
        <taxon>Lophotrochozoa</taxon>
        <taxon>Mollusca</taxon>
        <taxon>Gastropoda</taxon>
        <taxon>Heterobranchia</taxon>
        <taxon>Euthyneura</taxon>
        <taxon>Panpulmonata</taxon>
        <taxon>Sacoglossa</taxon>
        <taxon>Placobranchoidea</taxon>
        <taxon>Plakobranchidae</taxon>
        <taxon>Plakobranchus</taxon>
    </lineage>
</organism>
<feature type="domain" description="DUF6729" evidence="1">
    <location>
        <begin position="289"/>
        <end position="338"/>
    </location>
</feature>
<comment type="caution">
    <text evidence="2">The sequence shown here is derived from an EMBL/GenBank/DDBJ whole genome shotgun (WGS) entry which is preliminary data.</text>
</comment>